<dbReference type="InterPro" id="IPR010987">
    <property type="entry name" value="Glutathione-S-Trfase_C-like"/>
</dbReference>
<comment type="subunit">
    <text evidence="1">Homodimer.</text>
</comment>
<dbReference type="Pfam" id="PF13410">
    <property type="entry name" value="GST_C_2"/>
    <property type="match status" value="1"/>
</dbReference>
<dbReference type="Pfam" id="PF13417">
    <property type="entry name" value="GST_N_3"/>
    <property type="match status" value="1"/>
</dbReference>
<dbReference type="SFLD" id="SFLDS00019">
    <property type="entry name" value="Glutathione_Transferase_(cytos"/>
    <property type="match status" value="1"/>
</dbReference>
<accession>A0A7L4XU28</accession>
<sequence length="232" mass="26416">MSRLVLFRAVASPPARSVMMLGDLLGLQFEYKEVKLLQFEHKTKEYKKNINPMGTVPVLQDGDFKLSESHAILKYLTEKYGGERREELYPSEERARARVDECMFFNAGYFFPRMAAVALPLLLQGTHESSSKHLQNIEEAYGVVDSYLRSRPFVAGDRFTLADIAVGATATASQAVMELDQNKFPRFAGWMKELQEMPCFKNVNAEGVAYFVKFLAKAKERYERSTNQNAET</sequence>
<dbReference type="Gene3D" id="3.40.30.10">
    <property type="entry name" value="Glutaredoxin"/>
    <property type="match status" value="1"/>
</dbReference>
<dbReference type="SUPFAM" id="SSF47616">
    <property type="entry name" value="GST C-terminal domain-like"/>
    <property type="match status" value="1"/>
</dbReference>
<proteinExistence type="evidence at transcript level"/>
<keyword evidence="4" id="KW-0808">Transferase</keyword>
<dbReference type="GO" id="GO:0006749">
    <property type="term" value="P:glutathione metabolic process"/>
    <property type="evidence" value="ECO:0007669"/>
    <property type="project" value="TreeGrafter"/>
</dbReference>
<reference evidence="4" key="1">
    <citation type="submission" date="2018-11" db="EMBL/GenBank/DDBJ databases">
        <authorList>
            <person name="Sheng S."/>
        </authorList>
    </citation>
    <scope>NUCLEOTIDE SEQUENCE</scope>
</reference>
<dbReference type="InterPro" id="IPR004045">
    <property type="entry name" value="Glutathione_S-Trfase_N"/>
</dbReference>
<dbReference type="SFLD" id="SFLDG01153">
    <property type="entry name" value="Main.4:_Theta-like"/>
    <property type="match status" value="1"/>
</dbReference>
<gene>
    <name evidence="4" type="primary">GSTEpsilon3</name>
</gene>
<dbReference type="SUPFAM" id="SSF52833">
    <property type="entry name" value="Thioredoxin-like"/>
    <property type="match status" value="1"/>
</dbReference>
<dbReference type="InterPro" id="IPR036249">
    <property type="entry name" value="Thioredoxin-like_sf"/>
</dbReference>
<protein>
    <submittedName>
        <fullName evidence="4">Glutathione S-transferase epsilon3</fullName>
    </submittedName>
</protein>
<dbReference type="PROSITE" id="PS50405">
    <property type="entry name" value="GST_CTER"/>
    <property type="match status" value="1"/>
</dbReference>
<name>A0A7L4XU28_GLYPY</name>
<dbReference type="FunFam" id="1.20.1050.10:FF:000007">
    <property type="entry name" value="Glutathione S-transferase 1-1"/>
    <property type="match status" value="1"/>
</dbReference>
<dbReference type="InterPro" id="IPR040079">
    <property type="entry name" value="Glutathione_S-Trfase"/>
</dbReference>
<dbReference type="EMBL" id="MK225545">
    <property type="protein sequence ID" value="QGZ00477.1"/>
    <property type="molecule type" value="mRNA"/>
</dbReference>
<evidence type="ECO:0000313" key="4">
    <source>
        <dbReference type="EMBL" id="QGZ00477.1"/>
    </source>
</evidence>
<dbReference type="CDD" id="cd03177">
    <property type="entry name" value="GST_C_Delta_Epsilon"/>
    <property type="match status" value="1"/>
</dbReference>
<dbReference type="InterPro" id="IPR036282">
    <property type="entry name" value="Glutathione-S-Trfase_C_sf"/>
</dbReference>
<dbReference type="GO" id="GO:0004364">
    <property type="term" value="F:glutathione transferase activity"/>
    <property type="evidence" value="ECO:0007669"/>
    <property type="project" value="TreeGrafter"/>
</dbReference>
<dbReference type="SFLD" id="SFLDG00358">
    <property type="entry name" value="Main_(cytGST)"/>
    <property type="match status" value="1"/>
</dbReference>
<organism evidence="4">
    <name type="scientific">Glyphodes pyloalis</name>
    <name type="common">Lesser mulberry snout moth</name>
    <dbReference type="NCBI Taxonomy" id="1242752"/>
    <lineage>
        <taxon>Eukaryota</taxon>
        <taxon>Metazoa</taxon>
        <taxon>Ecdysozoa</taxon>
        <taxon>Arthropoda</taxon>
        <taxon>Hexapoda</taxon>
        <taxon>Insecta</taxon>
        <taxon>Pterygota</taxon>
        <taxon>Neoptera</taxon>
        <taxon>Endopterygota</taxon>
        <taxon>Lepidoptera</taxon>
        <taxon>Glossata</taxon>
        <taxon>Ditrysia</taxon>
        <taxon>Pyraloidea</taxon>
        <taxon>Crambidae</taxon>
        <taxon>Spilomelinae</taxon>
        <taxon>Glyphodes</taxon>
    </lineage>
</organism>
<feature type="domain" description="GST N-terminal" evidence="2">
    <location>
        <begin position="2"/>
        <end position="84"/>
    </location>
</feature>
<dbReference type="Gene3D" id="1.20.1050.10">
    <property type="match status" value="1"/>
</dbReference>
<evidence type="ECO:0000259" key="2">
    <source>
        <dbReference type="PROSITE" id="PS50404"/>
    </source>
</evidence>
<dbReference type="PANTHER" id="PTHR43969">
    <property type="entry name" value="GLUTATHIONE S TRANSFERASE D10, ISOFORM A-RELATED"/>
    <property type="match status" value="1"/>
</dbReference>
<dbReference type="PROSITE" id="PS50404">
    <property type="entry name" value="GST_NTER"/>
    <property type="match status" value="1"/>
</dbReference>
<evidence type="ECO:0000256" key="1">
    <source>
        <dbReference type="ARBA" id="ARBA00011738"/>
    </source>
</evidence>
<dbReference type="PANTHER" id="PTHR43969:SF9">
    <property type="entry name" value="GLUTATHIONE S TRANSFERASE D10, ISOFORM A-RELATED"/>
    <property type="match status" value="1"/>
</dbReference>
<evidence type="ECO:0000259" key="3">
    <source>
        <dbReference type="PROSITE" id="PS50405"/>
    </source>
</evidence>
<feature type="domain" description="GST C-terminal" evidence="3">
    <location>
        <begin position="92"/>
        <end position="211"/>
    </location>
</feature>
<dbReference type="AlphaFoldDB" id="A0A7L4XU28"/>